<dbReference type="GO" id="GO:0005509">
    <property type="term" value="F:calcium ion binding"/>
    <property type="evidence" value="ECO:0007669"/>
    <property type="project" value="InterPro"/>
</dbReference>
<dbReference type="Proteomes" id="UP000549457">
    <property type="component" value="Unassembled WGS sequence"/>
</dbReference>
<dbReference type="GO" id="GO:0005576">
    <property type="term" value="C:extracellular region"/>
    <property type="evidence" value="ECO:0007669"/>
    <property type="project" value="UniProtKB-SubCell"/>
</dbReference>
<dbReference type="EMBL" id="JACHFM010000004">
    <property type="protein sequence ID" value="MBB5223599.1"/>
    <property type="molecule type" value="Genomic_DNA"/>
</dbReference>
<dbReference type="PANTHER" id="PTHR38340">
    <property type="entry name" value="S-LAYER PROTEIN"/>
    <property type="match status" value="1"/>
</dbReference>
<reference evidence="3 4" key="1">
    <citation type="submission" date="2020-08" db="EMBL/GenBank/DDBJ databases">
        <title>Genomic Encyclopedia of Type Strains, Phase IV (KMG-IV): sequencing the most valuable type-strain genomes for metagenomic binning, comparative biology and taxonomic classification.</title>
        <authorList>
            <person name="Goeker M."/>
        </authorList>
    </citation>
    <scope>NUCLEOTIDE SEQUENCE [LARGE SCALE GENOMIC DNA]</scope>
    <source>
        <strain evidence="3 4">DSM 101730</strain>
    </source>
</reference>
<comment type="caution">
    <text evidence="3">The sequence shown here is derived from an EMBL/GenBank/DDBJ whole genome shotgun (WGS) entry which is preliminary data.</text>
</comment>
<dbReference type="InterPro" id="IPR001343">
    <property type="entry name" value="Hemolysn_Ca-bd"/>
</dbReference>
<dbReference type="SUPFAM" id="SSF51120">
    <property type="entry name" value="beta-Roll"/>
    <property type="match status" value="3"/>
</dbReference>
<gene>
    <name evidence="3" type="ORF">HNP73_003553</name>
</gene>
<dbReference type="RefSeq" id="WP_184152828.1">
    <property type="nucleotide sequence ID" value="NZ_JACHFM010000004.1"/>
</dbReference>
<evidence type="ECO:0000256" key="2">
    <source>
        <dbReference type="ARBA" id="ARBA00022525"/>
    </source>
</evidence>
<evidence type="ECO:0000313" key="3">
    <source>
        <dbReference type="EMBL" id="MBB5223599.1"/>
    </source>
</evidence>
<dbReference type="Pfam" id="PF00353">
    <property type="entry name" value="HemolysinCabind"/>
    <property type="match status" value="6"/>
</dbReference>
<proteinExistence type="predicted"/>
<accession>A0A840SKE5</accession>
<keyword evidence="2" id="KW-0964">Secreted</keyword>
<dbReference type="InterPro" id="IPR018511">
    <property type="entry name" value="Hemolysin-typ_Ca-bd_CS"/>
</dbReference>
<evidence type="ECO:0000313" key="4">
    <source>
        <dbReference type="Proteomes" id="UP000549457"/>
    </source>
</evidence>
<protein>
    <submittedName>
        <fullName evidence="3">Ca2+-binding RTX toxin-like protein</fullName>
    </submittedName>
</protein>
<evidence type="ECO:0000256" key="1">
    <source>
        <dbReference type="ARBA" id="ARBA00004613"/>
    </source>
</evidence>
<dbReference type="AlphaFoldDB" id="A0A840SKE5"/>
<dbReference type="Gene3D" id="2.150.10.10">
    <property type="entry name" value="Serralysin-like metalloprotease, C-terminal"/>
    <property type="match status" value="4"/>
</dbReference>
<keyword evidence="4" id="KW-1185">Reference proteome</keyword>
<organism evidence="3 4">
    <name type="scientific">Amaricoccus macauensis</name>
    <dbReference type="NCBI Taxonomy" id="57001"/>
    <lineage>
        <taxon>Bacteria</taxon>
        <taxon>Pseudomonadati</taxon>
        <taxon>Pseudomonadota</taxon>
        <taxon>Alphaproteobacteria</taxon>
        <taxon>Rhodobacterales</taxon>
        <taxon>Paracoccaceae</taxon>
        <taxon>Amaricoccus</taxon>
    </lineage>
</organism>
<dbReference type="PANTHER" id="PTHR38340:SF1">
    <property type="entry name" value="S-LAYER PROTEIN"/>
    <property type="match status" value="1"/>
</dbReference>
<dbReference type="PROSITE" id="PS00330">
    <property type="entry name" value="HEMOLYSIN_CALCIUM"/>
    <property type="match status" value="5"/>
</dbReference>
<sequence length="480" mass="48515">MSDIFGTNGADALRGTAFADAIHGFWGDDSLEGVQGRDFLFGGNGNDTLDGGAGSDVLDGEGGFDLALYTSNTTSVRADLRTGVVSFPGQAWPDEALLNIEAIDGGAGHDAFVGNGAGNLFLGNAGNDTLTGNIGSDTLVGGVGNDRLDGGNGLDSLVGGFGDDTMLGGLHDDVFAIGPIGTVVPGDEPPTTGVGLVDFGADLIDGGGGTDTLYVSGSVYEIDPVGSGFDVLAGAPAVRANLGLGTLRLGDSDTRSTLVSIENIETGSGHDSINGSTGDNLIVAGAGANVVYAGAGNDTIVGGFEIYAADSSSSNPVEVLNGGAGDDAIFGMGSELLQFYESQPVGGEEVLVGGDGNDSLYGGGAMGTMSGGSGRDLFSISDRHFYDFSPEMNLFGTTTVTDFERGQDSFQFETIETGGVMRFVGAANSEDLAVGDVGYHRDGGDTIVEARLVLDGEEQLLTIVLSDYTGRLSASDFDLG</sequence>
<comment type="subcellular location">
    <subcellularLocation>
        <location evidence="1">Secreted</location>
    </subcellularLocation>
</comment>
<name>A0A840SKE5_9RHOB</name>
<dbReference type="PRINTS" id="PR00313">
    <property type="entry name" value="CABNDNGRPT"/>
</dbReference>
<dbReference type="InterPro" id="IPR011049">
    <property type="entry name" value="Serralysin-like_metalloprot_C"/>
</dbReference>
<dbReference type="InterPro" id="IPR050557">
    <property type="entry name" value="RTX_toxin/Mannuronan_C5-epim"/>
</dbReference>